<comment type="caution">
    <text evidence="2">The sequence shown here is derived from an EMBL/GenBank/DDBJ whole genome shotgun (WGS) entry which is preliminary data.</text>
</comment>
<keyword evidence="1" id="KW-1133">Transmembrane helix</keyword>
<gene>
    <name evidence="2" type="ORF">GCM10023173_11220</name>
</gene>
<dbReference type="RefSeq" id="WP_345065904.1">
    <property type="nucleotide sequence ID" value="NZ_BAABGR010000013.1"/>
</dbReference>
<reference evidence="3" key="1">
    <citation type="journal article" date="2019" name="Int. J. Syst. Evol. Microbiol.">
        <title>The Global Catalogue of Microorganisms (GCM) 10K type strain sequencing project: providing services to taxonomists for standard genome sequencing and annotation.</title>
        <authorList>
            <consortium name="The Broad Institute Genomics Platform"/>
            <consortium name="The Broad Institute Genome Sequencing Center for Infectious Disease"/>
            <person name="Wu L."/>
            <person name="Ma J."/>
        </authorList>
    </citation>
    <scope>NUCLEOTIDE SEQUENCE [LARGE SCALE GENOMIC DNA]</scope>
    <source>
        <strain evidence="3">JCM 17858</strain>
    </source>
</reference>
<protein>
    <submittedName>
        <fullName evidence="2">Uncharacterized protein</fullName>
    </submittedName>
</protein>
<evidence type="ECO:0000256" key="1">
    <source>
        <dbReference type="SAM" id="Phobius"/>
    </source>
</evidence>
<feature type="transmembrane region" description="Helical" evidence="1">
    <location>
        <begin position="42"/>
        <end position="70"/>
    </location>
</feature>
<keyword evidence="1" id="KW-0812">Transmembrane</keyword>
<sequence length="88" mass="10168">MIQLMEGLNIDTTLLSFASFIYGLALIAIYKMHNIKKGLLFLLYISTSAFLIYLFITYSFVSSVLVLLYIGHLLYNNHMETHENIQDE</sequence>
<accession>A0ABP8QZW5</accession>
<organism evidence="2 3">
    <name type="scientific">Sphingobacterium thermophilum</name>
    <dbReference type="NCBI Taxonomy" id="768534"/>
    <lineage>
        <taxon>Bacteria</taxon>
        <taxon>Pseudomonadati</taxon>
        <taxon>Bacteroidota</taxon>
        <taxon>Sphingobacteriia</taxon>
        <taxon>Sphingobacteriales</taxon>
        <taxon>Sphingobacteriaceae</taxon>
        <taxon>Sphingobacterium</taxon>
    </lineage>
</organism>
<keyword evidence="1" id="KW-0472">Membrane</keyword>
<evidence type="ECO:0000313" key="3">
    <source>
        <dbReference type="Proteomes" id="UP001500394"/>
    </source>
</evidence>
<evidence type="ECO:0000313" key="2">
    <source>
        <dbReference type="EMBL" id="GAA4514528.1"/>
    </source>
</evidence>
<name>A0ABP8QZW5_9SPHI</name>
<dbReference type="EMBL" id="BAABGR010000013">
    <property type="protein sequence ID" value="GAA4514528.1"/>
    <property type="molecule type" value="Genomic_DNA"/>
</dbReference>
<dbReference type="Proteomes" id="UP001500394">
    <property type="component" value="Unassembled WGS sequence"/>
</dbReference>
<feature type="transmembrane region" description="Helical" evidence="1">
    <location>
        <begin position="12"/>
        <end position="30"/>
    </location>
</feature>
<proteinExistence type="predicted"/>
<keyword evidence="3" id="KW-1185">Reference proteome</keyword>